<evidence type="ECO:0000259" key="4">
    <source>
        <dbReference type="PROSITE" id="PS50932"/>
    </source>
</evidence>
<evidence type="ECO:0000256" key="1">
    <source>
        <dbReference type="ARBA" id="ARBA00023015"/>
    </source>
</evidence>
<accession>A0ABS9EEV2</accession>
<dbReference type="InterPro" id="IPR000843">
    <property type="entry name" value="HTH_LacI"/>
</dbReference>
<dbReference type="PANTHER" id="PTHR30146:SF109">
    <property type="entry name" value="HTH-TYPE TRANSCRIPTIONAL REGULATOR GALS"/>
    <property type="match status" value="1"/>
</dbReference>
<dbReference type="SMART" id="SM00354">
    <property type="entry name" value="HTH_LACI"/>
    <property type="match status" value="1"/>
</dbReference>
<reference evidence="6" key="1">
    <citation type="submission" date="2022-01" db="EMBL/GenBank/DDBJ databases">
        <title>Gillisia lutea sp. nov., isolated from marine plastic residues from the Malvarosa beach (Valencia, Spain).</title>
        <authorList>
            <person name="Vidal-Verdu A."/>
            <person name="Molina-Menor E."/>
            <person name="Satari L."/>
            <person name="Pascual J."/>
            <person name="Pereto J."/>
            <person name="Porcar M."/>
        </authorList>
    </citation>
    <scope>NUCLEOTIDE SEQUENCE</scope>
    <source>
        <strain evidence="6">M10.2A</strain>
    </source>
</reference>
<dbReference type="SUPFAM" id="SSF47413">
    <property type="entry name" value="lambda repressor-like DNA-binding domains"/>
    <property type="match status" value="1"/>
</dbReference>
<evidence type="ECO:0000256" key="3">
    <source>
        <dbReference type="ARBA" id="ARBA00023163"/>
    </source>
</evidence>
<dbReference type="Pfam" id="PF00532">
    <property type="entry name" value="Peripla_BP_1"/>
    <property type="match status" value="1"/>
</dbReference>
<protein>
    <submittedName>
        <fullName evidence="6">LacI family transcriptional regulator</fullName>
    </submittedName>
</protein>
<keyword evidence="3" id="KW-0804">Transcription</keyword>
<evidence type="ECO:0000313" key="6">
    <source>
        <dbReference type="EMBL" id="MCF4100792.1"/>
    </source>
</evidence>
<keyword evidence="7" id="KW-1185">Reference proteome</keyword>
<gene>
    <name evidence="6" type="ORF">L1I30_03850</name>
</gene>
<evidence type="ECO:0000256" key="2">
    <source>
        <dbReference type="ARBA" id="ARBA00023125"/>
    </source>
</evidence>
<dbReference type="CDD" id="cd06267">
    <property type="entry name" value="PBP1_LacI_sugar_binding-like"/>
    <property type="match status" value="1"/>
</dbReference>
<dbReference type="PROSITE" id="PS50943">
    <property type="entry name" value="HTH_CROC1"/>
    <property type="match status" value="1"/>
</dbReference>
<dbReference type="SUPFAM" id="SSF53822">
    <property type="entry name" value="Periplasmic binding protein-like I"/>
    <property type="match status" value="1"/>
</dbReference>
<dbReference type="Gene3D" id="3.40.50.2300">
    <property type="match status" value="2"/>
</dbReference>
<dbReference type="CDD" id="cd01392">
    <property type="entry name" value="HTH_LacI"/>
    <property type="match status" value="1"/>
</dbReference>
<comment type="caution">
    <text evidence="6">The sequence shown here is derived from an EMBL/GenBank/DDBJ whole genome shotgun (WGS) entry which is preliminary data.</text>
</comment>
<dbReference type="InterPro" id="IPR028082">
    <property type="entry name" value="Peripla_BP_I"/>
</dbReference>
<feature type="domain" description="HTH cro/C1-type" evidence="5">
    <location>
        <begin position="4"/>
        <end position="39"/>
    </location>
</feature>
<dbReference type="PROSITE" id="PS50932">
    <property type="entry name" value="HTH_LACI_2"/>
    <property type="match status" value="1"/>
</dbReference>
<name>A0ABS9EEV2_9FLAO</name>
<keyword evidence="2" id="KW-0238">DNA-binding</keyword>
<dbReference type="Pfam" id="PF00356">
    <property type="entry name" value="LacI"/>
    <property type="match status" value="1"/>
</dbReference>
<dbReference type="InterPro" id="IPR010982">
    <property type="entry name" value="Lambda_DNA-bd_dom_sf"/>
</dbReference>
<organism evidence="6 7">
    <name type="scientific">Gillisia lutea</name>
    <dbReference type="NCBI Taxonomy" id="2909668"/>
    <lineage>
        <taxon>Bacteria</taxon>
        <taxon>Pseudomonadati</taxon>
        <taxon>Bacteroidota</taxon>
        <taxon>Flavobacteriia</taxon>
        <taxon>Flavobacteriales</taxon>
        <taxon>Flavobacteriaceae</taxon>
        <taxon>Gillisia</taxon>
    </lineage>
</organism>
<evidence type="ECO:0000259" key="5">
    <source>
        <dbReference type="PROSITE" id="PS50943"/>
    </source>
</evidence>
<keyword evidence="1" id="KW-0805">Transcription regulation</keyword>
<proteinExistence type="predicted"/>
<dbReference type="RefSeq" id="WP_236132928.1">
    <property type="nucleotide sequence ID" value="NZ_JAKGTH010000006.1"/>
</dbReference>
<evidence type="ECO:0000313" key="7">
    <source>
        <dbReference type="Proteomes" id="UP001179363"/>
    </source>
</evidence>
<dbReference type="InterPro" id="IPR001387">
    <property type="entry name" value="Cro/C1-type_HTH"/>
</dbReference>
<dbReference type="Proteomes" id="UP001179363">
    <property type="component" value="Unassembled WGS sequence"/>
</dbReference>
<dbReference type="InterPro" id="IPR001761">
    <property type="entry name" value="Peripla_BP/Lac1_sug-bd_dom"/>
</dbReference>
<sequence>MRSKITLKELAKLLNVSVSTVSKSLNDSSEISPKTIQRVKELAKLHNYKPNPMAVNLKHKRTGNIAVIVPNISNPFFAKVLAGVETEVRSLGFQVITYISNESLQLEQQITELLSNGMVDGLLISVSEETQRTGDYEHLHRLKEYEIPVVLFDRINVDIELDKVGVNDMRSIYNAVSFLYSKNIKKIGLVCAIGEIGLGKQRIEGYLSACKDLNLEMKDNYVVVSEDYAVLKKDLKELLRQEDIEAIIGLDYISTLLASRVVQESNLKIPYDIKIIGYANAEYTEYYWPSISYIDQHPMKMGATATNLLVERIKGVGEKTYEKILETELVHFDSTEF</sequence>
<dbReference type="Gene3D" id="1.10.260.40">
    <property type="entry name" value="lambda repressor-like DNA-binding domains"/>
    <property type="match status" value="1"/>
</dbReference>
<dbReference type="EMBL" id="JAKGTH010000006">
    <property type="protein sequence ID" value="MCF4100792.1"/>
    <property type="molecule type" value="Genomic_DNA"/>
</dbReference>
<dbReference type="PANTHER" id="PTHR30146">
    <property type="entry name" value="LACI-RELATED TRANSCRIPTIONAL REPRESSOR"/>
    <property type="match status" value="1"/>
</dbReference>
<feature type="domain" description="HTH lacI-type" evidence="4">
    <location>
        <begin position="5"/>
        <end position="59"/>
    </location>
</feature>